<dbReference type="Proteomes" id="UP001168537">
    <property type="component" value="Unassembled WGS sequence"/>
</dbReference>
<comment type="caution">
    <text evidence="1">The sequence shown here is derived from an EMBL/GenBank/DDBJ whole genome shotgun (WGS) entry which is preliminary data.</text>
</comment>
<dbReference type="Pfam" id="PF10604">
    <property type="entry name" value="Polyketide_cyc2"/>
    <property type="match status" value="1"/>
</dbReference>
<dbReference type="Gene3D" id="3.30.530.20">
    <property type="match status" value="1"/>
</dbReference>
<proteinExistence type="predicted"/>
<protein>
    <submittedName>
        <fullName evidence="1">SRPBCC family protein</fullName>
    </submittedName>
</protein>
<accession>A0ABT8ERZ2</accession>
<name>A0ABT8ERZ2_9ACTN</name>
<reference evidence="1" key="1">
    <citation type="submission" date="2023-06" db="EMBL/GenBank/DDBJ databases">
        <title>Draft genome sequence of Nocardioides sp. SOB72.</title>
        <authorList>
            <person name="Zhang G."/>
        </authorList>
    </citation>
    <scope>NUCLEOTIDE SEQUENCE</scope>
    <source>
        <strain evidence="1">SOB72</strain>
    </source>
</reference>
<dbReference type="SUPFAM" id="SSF55961">
    <property type="entry name" value="Bet v1-like"/>
    <property type="match status" value="1"/>
</dbReference>
<dbReference type="InterPro" id="IPR023393">
    <property type="entry name" value="START-like_dom_sf"/>
</dbReference>
<evidence type="ECO:0000313" key="1">
    <source>
        <dbReference type="EMBL" id="MDN4160910.1"/>
    </source>
</evidence>
<dbReference type="InterPro" id="IPR019587">
    <property type="entry name" value="Polyketide_cyclase/dehydratase"/>
</dbReference>
<gene>
    <name evidence="1" type="ORF">QWY29_06045</name>
</gene>
<sequence length="159" mass="17266">MSDSTDAGTDMRVSATELVAAPPEAVFAILVDPHQHPRIDGSGTVRGTVSGPERLSLGATFGMSMKMGAPYRIRNKVVEFEEGRLIAWKHLGLHRWRYELEPVDLAGTPGTRVTETWDATYYPGLGQALLRRLGVPEKNRRGIEGTLPKLKAAAEADAG</sequence>
<evidence type="ECO:0000313" key="2">
    <source>
        <dbReference type="Proteomes" id="UP001168537"/>
    </source>
</evidence>
<dbReference type="EMBL" id="JAUHJR010000002">
    <property type="protein sequence ID" value="MDN4160910.1"/>
    <property type="molecule type" value="Genomic_DNA"/>
</dbReference>
<keyword evidence="2" id="KW-1185">Reference proteome</keyword>
<dbReference type="RefSeq" id="WP_300959796.1">
    <property type="nucleotide sequence ID" value="NZ_JAUHJR010000002.1"/>
</dbReference>
<organism evidence="1 2">
    <name type="scientific">Nocardioides abyssi</name>
    <dbReference type="NCBI Taxonomy" id="3058370"/>
    <lineage>
        <taxon>Bacteria</taxon>
        <taxon>Bacillati</taxon>
        <taxon>Actinomycetota</taxon>
        <taxon>Actinomycetes</taxon>
        <taxon>Propionibacteriales</taxon>
        <taxon>Nocardioidaceae</taxon>
        <taxon>Nocardioides</taxon>
    </lineage>
</organism>